<proteinExistence type="predicted"/>
<reference evidence="2" key="1">
    <citation type="journal article" date="2020" name="Nature">
        <title>Giant virus diversity and host interactions through global metagenomics.</title>
        <authorList>
            <person name="Schulz F."/>
            <person name="Roux S."/>
            <person name="Paez-Espino D."/>
            <person name="Jungbluth S."/>
            <person name="Walsh D.A."/>
            <person name="Denef V.J."/>
            <person name="McMahon K.D."/>
            <person name="Konstantinidis K.T."/>
            <person name="Eloe-Fadrosh E.A."/>
            <person name="Kyrpides N.C."/>
            <person name="Woyke T."/>
        </authorList>
    </citation>
    <scope>NUCLEOTIDE SEQUENCE</scope>
    <source>
        <strain evidence="2">GVMAG-M-3300009155-2</strain>
    </source>
</reference>
<evidence type="ECO:0000256" key="1">
    <source>
        <dbReference type="SAM" id="MobiDB-lite"/>
    </source>
</evidence>
<feature type="region of interest" description="Disordered" evidence="1">
    <location>
        <begin position="32"/>
        <end position="57"/>
    </location>
</feature>
<evidence type="ECO:0000313" key="2">
    <source>
        <dbReference type="EMBL" id="QHT31346.1"/>
    </source>
</evidence>
<sequence length="57" mass="6512">MATKHSRRKRGGFLGSLINQAIVPLSLLGMQQSYRKKRGGKKTKGRKVKKGSRRRHH</sequence>
<protein>
    <submittedName>
        <fullName evidence="2">Uncharacterized protein</fullName>
    </submittedName>
</protein>
<feature type="compositionally biased region" description="Basic residues" evidence="1">
    <location>
        <begin position="34"/>
        <end position="57"/>
    </location>
</feature>
<accession>A0A6C0EQ75</accession>
<dbReference type="EMBL" id="MN738918">
    <property type="protein sequence ID" value="QHT31346.1"/>
    <property type="molecule type" value="Genomic_DNA"/>
</dbReference>
<organism evidence="2">
    <name type="scientific">viral metagenome</name>
    <dbReference type="NCBI Taxonomy" id="1070528"/>
    <lineage>
        <taxon>unclassified sequences</taxon>
        <taxon>metagenomes</taxon>
        <taxon>organismal metagenomes</taxon>
    </lineage>
</organism>
<dbReference type="AlphaFoldDB" id="A0A6C0EQ75"/>
<name>A0A6C0EQ75_9ZZZZ</name>